<dbReference type="CDD" id="cd15831">
    <property type="entry name" value="BTAD"/>
    <property type="match status" value="1"/>
</dbReference>
<evidence type="ECO:0000259" key="8">
    <source>
        <dbReference type="PROSITE" id="PS51755"/>
    </source>
</evidence>
<dbReference type="Pfam" id="PF00196">
    <property type="entry name" value="GerE"/>
    <property type="match status" value="1"/>
</dbReference>
<dbReference type="SMART" id="SM01043">
    <property type="entry name" value="BTAD"/>
    <property type="match status" value="1"/>
</dbReference>
<dbReference type="SMART" id="SM00421">
    <property type="entry name" value="HTH_LUXR"/>
    <property type="match status" value="1"/>
</dbReference>
<dbReference type="Pfam" id="PF00486">
    <property type="entry name" value="Trans_reg_C"/>
    <property type="match status" value="1"/>
</dbReference>
<dbReference type="InterPro" id="IPR011990">
    <property type="entry name" value="TPR-like_helical_dom_sf"/>
</dbReference>
<accession>A0A0J6XEE7</accession>
<dbReference type="Gene3D" id="1.10.10.10">
    <property type="entry name" value="Winged helix-like DNA-binding domain superfamily/Winged helix DNA-binding domain"/>
    <property type="match status" value="2"/>
</dbReference>
<gene>
    <name evidence="9" type="ORF">ACS04_29800</name>
</gene>
<dbReference type="Gene3D" id="1.25.40.10">
    <property type="entry name" value="Tetratricopeptide repeat domain"/>
    <property type="match status" value="1"/>
</dbReference>
<evidence type="ECO:0000256" key="6">
    <source>
        <dbReference type="PROSITE-ProRule" id="PRU01091"/>
    </source>
</evidence>
<evidence type="ECO:0000259" key="7">
    <source>
        <dbReference type="PROSITE" id="PS50043"/>
    </source>
</evidence>
<dbReference type="InterPro" id="IPR051677">
    <property type="entry name" value="AfsR-DnrI-RedD_regulator"/>
</dbReference>
<dbReference type="GO" id="GO:0006355">
    <property type="term" value="P:regulation of DNA-templated transcription"/>
    <property type="evidence" value="ECO:0007669"/>
    <property type="project" value="InterPro"/>
</dbReference>
<keyword evidence="10" id="KW-1185">Reference proteome</keyword>
<proteinExistence type="inferred from homology"/>
<comment type="caution">
    <text evidence="9">The sequence shown here is derived from an EMBL/GenBank/DDBJ whole genome shotgun (WGS) entry which is preliminary data.</text>
</comment>
<protein>
    <submittedName>
        <fullName evidence="9">Transcriptional regulator</fullName>
    </submittedName>
</protein>
<dbReference type="PROSITE" id="PS50043">
    <property type="entry name" value="HTH_LUXR_2"/>
    <property type="match status" value="1"/>
</dbReference>
<dbReference type="PATRIC" id="fig|66430.4.peg.1912"/>
<organism evidence="9 10">
    <name type="scientific">Streptomyces roseus</name>
    <dbReference type="NCBI Taxonomy" id="66430"/>
    <lineage>
        <taxon>Bacteria</taxon>
        <taxon>Bacillati</taxon>
        <taxon>Actinomycetota</taxon>
        <taxon>Actinomycetes</taxon>
        <taxon>Kitasatosporales</taxon>
        <taxon>Streptomycetaceae</taxon>
        <taxon>Streptomyces</taxon>
    </lineage>
</organism>
<dbReference type="OrthoDB" id="4336084at2"/>
<evidence type="ECO:0000313" key="10">
    <source>
        <dbReference type="Proteomes" id="UP000035932"/>
    </source>
</evidence>
<keyword evidence="5" id="KW-0804">Transcription</keyword>
<feature type="DNA-binding region" description="OmpR/PhoB-type" evidence="6">
    <location>
        <begin position="98"/>
        <end position="198"/>
    </location>
</feature>
<dbReference type="Proteomes" id="UP000035932">
    <property type="component" value="Unassembled WGS sequence"/>
</dbReference>
<dbReference type="Pfam" id="PF03704">
    <property type="entry name" value="BTAD"/>
    <property type="match status" value="1"/>
</dbReference>
<name>A0A0J6XEE7_9ACTN</name>
<keyword evidence="2" id="KW-0902">Two-component regulatory system</keyword>
<dbReference type="InterPro" id="IPR016032">
    <property type="entry name" value="Sig_transdc_resp-reg_C-effctor"/>
</dbReference>
<dbReference type="EMBL" id="LFML01000131">
    <property type="protein sequence ID" value="KMO94335.1"/>
    <property type="molecule type" value="Genomic_DNA"/>
</dbReference>
<evidence type="ECO:0000256" key="2">
    <source>
        <dbReference type="ARBA" id="ARBA00023012"/>
    </source>
</evidence>
<dbReference type="InterPro" id="IPR000792">
    <property type="entry name" value="Tscrpt_reg_LuxR_C"/>
</dbReference>
<dbReference type="InterPro" id="IPR005158">
    <property type="entry name" value="BTAD"/>
</dbReference>
<dbReference type="SMART" id="SM00862">
    <property type="entry name" value="Trans_reg_C"/>
    <property type="match status" value="1"/>
</dbReference>
<dbReference type="PANTHER" id="PTHR35807:SF1">
    <property type="entry name" value="TRANSCRIPTIONAL REGULATOR REDD"/>
    <property type="match status" value="1"/>
</dbReference>
<evidence type="ECO:0000256" key="3">
    <source>
        <dbReference type="ARBA" id="ARBA00023015"/>
    </source>
</evidence>
<keyword evidence="3" id="KW-0805">Transcription regulation</keyword>
<evidence type="ECO:0000256" key="5">
    <source>
        <dbReference type="ARBA" id="ARBA00023163"/>
    </source>
</evidence>
<dbReference type="GO" id="GO:0003677">
    <property type="term" value="F:DNA binding"/>
    <property type="evidence" value="ECO:0007669"/>
    <property type="project" value="UniProtKB-UniRule"/>
</dbReference>
<evidence type="ECO:0000256" key="1">
    <source>
        <dbReference type="ARBA" id="ARBA00005820"/>
    </source>
</evidence>
<comment type="similarity">
    <text evidence="1">Belongs to the AfsR/DnrI/RedD regulatory family.</text>
</comment>
<feature type="domain" description="HTH luxR-type" evidence="7">
    <location>
        <begin position="1"/>
        <end position="66"/>
    </location>
</feature>
<dbReference type="SUPFAM" id="SSF46894">
    <property type="entry name" value="C-terminal effector domain of the bipartite response regulators"/>
    <property type="match status" value="2"/>
</dbReference>
<sequence>MPTTATVLRQQERRVLQAVGCGLRDDEIAADLAIPEDAVARHLRRILAELGLRDRAAAIVHAFDCGLVVPGSGPRTREAGRAAATATARPAVRVSGPVPVPVPVPMVRISLLGPLQVRQDGRPLNLGHLRQQAVLAALALGAGRTVSRQELLDGIWGMEPPHTNVVPVYVYRLRKALRAGDGPASPIEHDRCGYRLAPGTFDVDVAHMERLLAEVARADRAGEATEVIRLCTRALDLFRGEPLAELPGPLAEAERLRLTERRIALIQRKSQWQLRLGRHFEAIAELFALAAAQPLNETVAVMLMRALCRGGRRTEALAVFDRTRRRLAEDLGVPPGRMLRGTYEEILRGDHPPAAGSPAAGRW</sequence>
<reference evidence="9 10" key="1">
    <citation type="submission" date="2015-06" db="EMBL/GenBank/DDBJ databases">
        <title>Recapitulation of the evolution of biosynthetic gene clusters reveals hidden chemical diversity on bacterial genomes.</title>
        <authorList>
            <person name="Cruz-Morales P."/>
            <person name="Martinez-Guerrero C."/>
            <person name="Morales-Escalante M.A."/>
            <person name="Yanez-Guerra L.A."/>
            <person name="Kopp J.F."/>
            <person name="Feldmann J."/>
            <person name="Ramos-Aboites H.E."/>
            <person name="Barona-Gomez F."/>
        </authorList>
    </citation>
    <scope>NUCLEOTIDE SEQUENCE [LARGE SCALE GENOMIC DNA]</scope>
    <source>
        <strain evidence="9 10">ATCC 31245</strain>
    </source>
</reference>
<evidence type="ECO:0000256" key="4">
    <source>
        <dbReference type="ARBA" id="ARBA00023125"/>
    </source>
</evidence>
<keyword evidence="4 6" id="KW-0238">DNA-binding</keyword>
<dbReference type="RefSeq" id="WP_048479918.1">
    <property type="nucleotide sequence ID" value="NZ_JBIRUD010000001.1"/>
</dbReference>
<dbReference type="GO" id="GO:0000160">
    <property type="term" value="P:phosphorelay signal transduction system"/>
    <property type="evidence" value="ECO:0007669"/>
    <property type="project" value="UniProtKB-KW"/>
</dbReference>
<dbReference type="STRING" id="66430.ACS04_29800"/>
<dbReference type="InterPro" id="IPR001867">
    <property type="entry name" value="OmpR/PhoB-type_DNA-bd"/>
</dbReference>
<dbReference type="PROSITE" id="PS51755">
    <property type="entry name" value="OMPR_PHOB"/>
    <property type="match status" value="1"/>
</dbReference>
<evidence type="ECO:0000313" key="9">
    <source>
        <dbReference type="EMBL" id="KMO94335.1"/>
    </source>
</evidence>
<dbReference type="SUPFAM" id="SSF48452">
    <property type="entry name" value="TPR-like"/>
    <property type="match status" value="1"/>
</dbReference>
<dbReference type="PANTHER" id="PTHR35807">
    <property type="entry name" value="TRANSCRIPTIONAL REGULATOR REDD-RELATED"/>
    <property type="match status" value="1"/>
</dbReference>
<feature type="domain" description="OmpR/PhoB-type" evidence="8">
    <location>
        <begin position="98"/>
        <end position="198"/>
    </location>
</feature>
<dbReference type="InterPro" id="IPR036388">
    <property type="entry name" value="WH-like_DNA-bd_sf"/>
</dbReference>
<dbReference type="AlphaFoldDB" id="A0A0J6XEE7"/>